<evidence type="ECO:0000313" key="7">
    <source>
        <dbReference type="Proteomes" id="UP000504632"/>
    </source>
</evidence>
<dbReference type="GO" id="GO:0004984">
    <property type="term" value="F:olfactory receptor activity"/>
    <property type="evidence" value="ECO:0007669"/>
    <property type="project" value="TreeGrafter"/>
</dbReference>
<dbReference type="Pfam" id="PF00001">
    <property type="entry name" value="7tm_1"/>
    <property type="match status" value="1"/>
</dbReference>
<name>A0A6J2VPC5_CHACN</name>
<dbReference type="PRINTS" id="PR00237">
    <property type="entry name" value="GPCRRHODOPSN"/>
</dbReference>
<feature type="transmembrane region" description="Helical" evidence="5">
    <location>
        <begin position="267"/>
        <end position="287"/>
    </location>
</feature>
<dbReference type="PANTHER" id="PTHR26451">
    <property type="entry name" value="G_PROTEIN_RECEP_F1_2 DOMAIN-CONTAINING PROTEIN"/>
    <property type="match status" value="1"/>
</dbReference>
<dbReference type="InterPro" id="IPR017452">
    <property type="entry name" value="GPCR_Rhodpsn_7TM"/>
</dbReference>
<dbReference type="AlphaFoldDB" id="A0A6J2VPC5"/>
<keyword evidence="3 5" id="KW-1133">Transmembrane helix</keyword>
<dbReference type="GeneID" id="115815096"/>
<sequence>MQSANNGNNNSGFYLPRPLSEKVLIVQILVGIFLYVNSLMIFTFLKKEVFREDTRYILFAQTLFNDSVLLVISGLTVLGNYYRFPTPMIPCCILCTLMNWLNNCTPLTLVTMCLERYVAICMPLRHADISNSRNRKIGLLIIWTISSITAFVSLLGFLAVNPSYILLSYVVCSVEVLQTLIWQAQLRAILLQLYFICMIVIIVFTYIKILMAARAASSDNKKSTYKSLRTVALHAFQLFLCLTQLLTPYIEIAVMKIDFMLFLDIRYYNFIIFLITPRCISPLIYGLRDEKFYLALKHHTLFGLPKVLSAVFDASECRKLWFNFTISFHPASKNGKADALSQMHEPDEAPQEDKTILSSSMIVAPVDWTVEDITKETHRQPAPPEHPPTRVYCSDRPITVFESCCG</sequence>
<dbReference type="SUPFAM" id="SSF81321">
    <property type="entry name" value="Family A G protein-coupled receptor-like"/>
    <property type="match status" value="1"/>
</dbReference>
<dbReference type="InterPro" id="IPR052921">
    <property type="entry name" value="GPCR1_Superfamily_Member"/>
</dbReference>
<dbReference type="FunCoup" id="A0A6J2VPC5">
    <property type="interactions" value="22"/>
</dbReference>
<feature type="domain" description="G-protein coupled receptors family 1 profile" evidence="6">
    <location>
        <begin position="36"/>
        <end position="285"/>
    </location>
</feature>
<evidence type="ECO:0000256" key="4">
    <source>
        <dbReference type="ARBA" id="ARBA00023136"/>
    </source>
</evidence>
<dbReference type="FunFam" id="1.20.1070.10:FF:000096">
    <property type="entry name" value="Odorant receptor 131-2"/>
    <property type="match status" value="1"/>
</dbReference>
<evidence type="ECO:0000256" key="5">
    <source>
        <dbReference type="SAM" id="Phobius"/>
    </source>
</evidence>
<dbReference type="OrthoDB" id="8759131at2759"/>
<dbReference type="CDD" id="cd00637">
    <property type="entry name" value="7tm_classA_rhodopsin-like"/>
    <property type="match status" value="1"/>
</dbReference>
<dbReference type="InterPro" id="IPR000276">
    <property type="entry name" value="GPCR_Rhodpsn"/>
</dbReference>
<evidence type="ECO:0000256" key="3">
    <source>
        <dbReference type="ARBA" id="ARBA00022989"/>
    </source>
</evidence>
<feature type="transmembrane region" description="Helical" evidence="5">
    <location>
        <begin position="57"/>
        <end position="78"/>
    </location>
</feature>
<evidence type="ECO:0000313" key="8">
    <source>
        <dbReference type="RefSeq" id="XP_030633922.1"/>
    </source>
</evidence>
<dbReference type="InParanoid" id="A0A6J2VPC5"/>
<protein>
    <submittedName>
        <fullName evidence="8">Odorant receptor 131-2-like</fullName>
    </submittedName>
</protein>
<dbReference type="PROSITE" id="PS50262">
    <property type="entry name" value="G_PROTEIN_RECEP_F1_2"/>
    <property type="match status" value="1"/>
</dbReference>
<dbReference type="GO" id="GO:0004930">
    <property type="term" value="F:G protein-coupled receptor activity"/>
    <property type="evidence" value="ECO:0007669"/>
    <property type="project" value="InterPro"/>
</dbReference>
<accession>A0A6J2VPC5</accession>
<dbReference type="PANTHER" id="PTHR26451:SF886">
    <property type="entry name" value="GROWTH HORMONE SECRETAGOGUE RECEPTOR TYPE 1-LIKE-RELATED"/>
    <property type="match status" value="1"/>
</dbReference>
<evidence type="ECO:0000256" key="2">
    <source>
        <dbReference type="ARBA" id="ARBA00022692"/>
    </source>
</evidence>
<keyword evidence="7" id="KW-1185">Reference proteome</keyword>
<evidence type="ECO:0000256" key="1">
    <source>
        <dbReference type="ARBA" id="ARBA00004370"/>
    </source>
</evidence>
<keyword evidence="4 5" id="KW-0472">Membrane</keyword>
<reference evidence="8" key="1">
    <citation type="submission" date="2025-08" db="UniProtKB">
        <authorList>
            <consortium name="RefSeq"/>
        </authorList>
    </citation>
    <scope>IDENTIFICATION</scope>
</reference>
<feature type="transmembrane region" description="Helical" evidence="5">
    <location>
        <begin position="24"/>
        <end position="45"/>
    </location>
</feature>
<gene>
    <name evidence="8" type="primary">LOC115815096</name>
</gene>
<dbReference type="RefSeq" id="XP_030633922.1">
    <property type="nucleotide sequence ID" value="XM_030778062.1"/>
</dbReference>
<dbReference type="Proteomes" id="UP000504632">
    <property type="component" value="Chromosome 6"/>
</dbReference>
<keyword evidence="2 5" id="KW-0812">Transmembrane</keyword>
<feature type="transmembrane region" description="Helical" evidence="5">
    <location>
        <begin position="137"/>
        <end position="158"/>
    </location>
</feature>
<organism evidence="7 8">
    <name type="scientific">Chanos chanos</name>
    <name type="common">Milkfish</name>
    <name type="synonym">Mugil chanos</name>
    <dbReference type="NCBI Taxonomy" id="29144"/>
    <lineage>
        <taxon>Eukaryota</taxon>
        <taxon>Metazoa</taxon>
        <taxon>Chordata</taxon>
        <taxon>Craniata</taxon>
        <taxon>Vertebrata</taxon>
        <taxon>Euteleostomi</taxon>
        <taxon>Actinopterygii</taxon>
        <taxon>Neopterygii</taxon>
        <taxon>Teleostei</taxon>
        <taxon>Ostariophysi</taxon>
        <taxon>Gonorynchiformes</taxon>
        <taxon>Chanidae</taxon>
        <taxon>Chanos</taxon>
    </lineage>
</organism>
<feature type="transmembrane region" description="Helical" evidence="5">
    <location>
        <begin position="231"/>
        <end position="255"/>
    </location>
</feature>
<comment type="subcellular location">
    <subcellularLocation>
        <location evidence="1">Membrane</location>
    </subcellularLocation>
</comment>
<feature type="transmembrane region" description="Helical" evidence="5">
    <location>
        <begin position="189"/>
        <end position="211"/>
    </location>
</feature>
<dbReference type="Gene3D" id="1.20.1070.10">
    <property type="entry name" value="Rhodopsin 7-helix transmembrane proteins"/>
    <property type="match status" value="1"/>
</dbReference>
<proteinExistence type="predicted"/>
<dbReference type="GO" id="GO:0016020">
    <property type="term" value="C:membrane"/>
    <property type="evidence" value="ECO:0007669"/>
    <property type="project" value="UniProtKB-SubCell"/>
</dbReference>
<dbReference type="GO" id="GO:0005549">
    <property type="term" value="F:odorant binding"/>
    <property type="evidence" value="ECO:0007669"/>
    <property type="project" value="TreeGrafter"/>
</dbReference>
<evidence type="ECO:0000259" key="6">
    <source>
        <dbReference type="PROSITE" id="PS50262"/>
    </source>
</evidence>